<dbReference type="AlphaFoldDB" id="A0A1W2CSE9"/>
<evidence type="ECO:0000313" key="1">
    <source>
        <dbReference type="EMBL" id="SMC88150.1"/>
    </source>
</evidence>
<dbReference type="EMBL" id="FWYB01000004">
    <property type="protein sequence ID" value="SMC88150.1"/>
    <property type="molecule type" value="Genomic_DNA"/>
</dbReference>
<keyword evidence="2" id="KW-1185">Reference proteome</keyword>
<accession>A0A1W2CSE9</accession>
<name>A0A1W2CSE9_9SPHI</name>
<evidence type="ECO:0000313" key="2">
    <source>
        <dbReference type="Proteomes" id="UP000192678"/>
    </source>
</evidence>
<reference evidence="1 2" key="1">
    <citation type="submission" date="2017-04" db="EMBL/GenBank/DDBJ databases">
        <authorList>
            <person name="Afonso C.L."/>
            <person name="Miller P.J."/>
            <person name="Scott M.A."/>
            <person name="Spackman E."/>
            <person name="Goraichik I."/>
            <person name="Dimitrov K.M."/>
            <person name="Suarez D.L."/>
            <person name="Swayne D.E."/>
        </authorList>
    </citation>
    <scope>NUCLEOTIDE SEQUENCE [LARGE SCALE GENOMIC DNA]</scope>
    <source>
        <strain evidence="1 2">DSM 19625</strain>
    </source>
</reference>
<proteinExistence type="predicted"/>
<organism evidence="1 2">
    <name type="scientific">Pedobacter nyackensis</name>
    <dbReference type="NCBI Taxonomy" id="475255"/>
    <lineage>
        <taxon>Bacteria</taxon>
        <taxon>Pseudomonadati</taxon>
        <taxon>Bacteroidota</taxon>
        <taxon>Sphingobacteriia</taxon>
        <taxon>Sphingobacteriales</taxon>
        <taxon>Sphingobacteriaceae</taxon>
        <taxon>Pedobacter</taxon>
    </lineage>
</organism>
<gene>
    <name evidence="1" type="ORF">SAMN04488101_104239</name>
</gene>
<sequence>MRIVILSWSMQSQAFLKPQINIIMASVNGKFITGKIGPTVYKKYRNKQVIQKKPVFTPSSHTEPSKIAAKIFGKASTLAMTLRNNLNPITTDFTDGEMVNRLNSEVVHILNQCKNIDKGIFDFRSDSFDRLNGFEFNQHSLVRNIFHVRPELEVTGNKLKISIPEMRLPQELNFPKEIRHCMLSFGLGIFDLTNGQHYFNPVQTTEIEYKYQADVIAPQQFEFKIEPGCLCVTVISLQFLRNTFAGKMFYNTIDFNPVAILKAFISDGKAAKAKTINWQEMGFEAG</sequence>
<dbReference type="Proteomes" id="UP000192678">
    <property type="component" value="Unassembled WGS sequence"/>
</dbReference>
<protein>
    <submittedName>
        <fullName evidence="1">Uncharacterized protein</fullName>
    </submittedName>
</protein>